<feature type="non-terminal residue" evidence="2">
    <location>
        <position position="56"/>
    </location>
</feature>
<reference evidence="2" key="1">
    <citation type="submission" date="2021-06" db="EMBL/GenBank/DDBJ databases">
        <authorList>
            <person name="Kallberg Y."/>
            <person name="Tangrot J."/>
            <person name="Rosling A."/>
        </authorList>
    </citation>
    <scope>NUCLEOTIDE SEQUENCE</scope>
    <source>
        <strain evidence="2">MT106</strain>
    </source>
</reference>
<accession>A0A9N9HR46</accession>
<evidence type="ECO:0000256" key="1">
    <source>
        <dbReference type="SAM" id="Phobius"/>
    </source>
</evidence>
<dbReference type="OrthoDB" id="10471587at2759"/>
<feature type="transmembrane region" description="Helical" evidence="1">
    <location>
        <begin position="36"/>
        <end position="55"/>
    </location>
</feature>
<comment type="caution">
    <text evidence="2">The sequence shown here is derived from an EMBL/GenBank/DDBJ whole genome shotgun (WGS) entry which is preliminary data.</text>
</comment>
<keyword evidence="3" id="KW-1185">Reference proteome</keyword>
<sequence>MPNIENLERKSFKSHENLLNVRRGEILYREDLKTGFGYAIVGISIALAVTGTLYVV</sequence>
<proteinExistence type="predicted"/>
<keyword evidence="1" id="KW-0472">Membrane</keyword>
<name>A0A9N9HR46_9GLOM</name>
<dbReference type="Proteomes" id="UP000789831">
    <property type="component" value="Unassembled WGS sequence"/>
</dbReference>
<evidence type="ECO:0000313" key="3">
    <source>
        <dbReference type="Proteomes" id="UP000789831"/>
    </source>
</evidence>
<protein>
    <submittedName>
        <fullName evidence="2">215_t:CDS:1</fullName>
    </submittedName>
</protein>
<dbReference type="EMBL" id="CAJVPL010018390">
    <property type="protein sequence ID" value="CAG8701874.1"/>
    <property type="molecule type" value="Genomic_DNA"/>
</dbReference>
<organism evidence="2 3">
    <name type="scientific">Ambispora gerdemannii</name>
    <dbReference type="NCBI Taxonomy" id="144530"/>
    <lineage>
        <taxon>Eukaryota</taxon>
        <taxon>Fungi</taxon>
        <taxon>Fungi incertae sedis</taxon>
        <taxon>Mucoromycota</taxon>
        <taxon>Glomeromycotina</taxon>
        <taxon>Glomeromycetes</taxon>
        <taxon>Archaeosporales</taxon>
        <taxon>Ambisporaceae</taxon>
        <taxon>Ambispora</taxon>
    </lineage>
</organism>
<keyword evidence="1" id="KW-1133">Transmembrane helix</keyword>
<evidence type="ECO:0000313" key="2">
    <source>
        <dbReference type="EMBL" id="CAG8701874.1"/>
    </source>
</evidence>
<keyword evidence="1" id="KW-0812">Transmembrane</keyword>
<dbReference type="AlphaFoldDB" id="A0A9N9HR46"/>
<gene>
    <name evidence="2" type="ORF">AGERDE_LOCUS13553</name>
</gene>